<dbReference type="GO" id="GO:0035556">
    <property type="term" value="P:intracellular signal transduction"/>
    <property type="evidence" value="ECO:0007669"/>
    <property type="project" value="TreeGrafter"/>
</dbReference>
<evidence type="ECO:0000313" key="7">
    <source>
        <dbReference type="EMBL" id="CAD5117505.1"/>
    </source>
</evidence>
<keyword evidence="8" id="KW-1185">Reference proteome</keyword>
<comment type="caution">
    <text evidence="7">The sequence shown here is derived from an EMBL/GenBank/DDBJ whole genome shotgun (WGS) entry which is preliminary data.</text>
</comment>
<sequence>MPSDKESQILKRSGRHIERYTDVGIAGRGKFATVKQCICKETKKLFAAKILNKNKMGKDNRENIEREIKLLQLSKECRLIVQIHEVFETPSVVTILTE</sequence>
<evidence type="ECO:0000256" key="5">
    <source>
        <dbReference type="ARBA" id="ARBA00022840"/>
    </source>
</evidence>
<dbReference type="PROSITE" id="PS50011">
    <property type="entry name" value="PROTEIN_KINASE_DOM"/>
    <property type="match status" value="1"/>
</dbReference>
<dbReference type="InterPro" id="IPR011009">
    <property type="entry name" value="Kinase-like_dom_sf"/>
</dbReference>
<keyword evidence="1" id="KW-0723">Serine/threonine-protein kinase</keyword>
<dbReference type="Gene3D" id="3.30.200.20">
    <property type="entry name" value="Phosphorylase Kinase, domain 1"/>
    <property type="match status" value="1"/>
</dbReference>
<dbReference type="PANTHER" id="PTHR24342">
    <property type="entry name" value="SERINE/THREONINE-PROTEIN KINASE 17"/>
    <property type="match status" value="1"/>
</dbReference>
<keyword evidence="2" id="KW-0808">Transferase</keyword>
<proteinExistence type="predicted"/>
<dbReference type="Proteomes" id="UP000549394">
    <property type="component" value="Unassembled WGS sequence"/>
</dbReference>
<evidence type="ECO:0000259" key="6">
    <source>
        <dbReference type="PROSITE" id="PS50011"/>
    </source>
</evidence>
<dbReference type="GO" id="GO:0005524">
    <property type="term" value="F:ATP binding"/>
    <property type="evidence" value="ECO:0007669"/>
    <property type="project" value="UniProtKB-KW"/>
</dbReference>
<evidence type="ECO:0000256" key="2">
    <source>
        <dbReference type="ARBA" id="ARBA00022679"/>
    </source>
</evidence>
<feature type="domain" description="Protein kinase" evidence="6">
    <location>
        <begin position="20"/>
        <end position="98"/>
    </location>
</feature>
<evidence type="ECO:0000313" key="8">
    <source>
        <dbReference type="Proteomes" id="UP000549394"/>
    </source>
</evidence>
<keyword evidence="4" id="KW-0418">Kinase</keyword>
<evidence type="ECO:0000256" key="1">
    <source>
        <dbReference type="ARBA" id="ARBA00022527"/>
    </source>
</evidence>
<dbReference type="PANTHER" id="PTHR24342:SF12">
    <property type="entry name" value="DEATH-ASSOCIATED PROTEIN KINASE RELATED"/>
    <property type="match status" value="1"/>
</dbReference>
<protein>
    <submittedName>
        <fullName evidence="7">DgyrCDS6274</fullName>
    </submittedName>
</protein>
<name>A0A7I8VMJ3_9ANNE</name>
<dbReference type="InterPro" id="IPR000719">
    <property type="entry name" value="Prot_kinase_dom"/>
</dbReference>
<keyword evidence="5" id="KW-0067">ATP-binding</keyword>
<dbReference type="OrthoDB" id="504170at2759"/>
<dbReference type="GO" id="GO:0004674">
    <property type="term" value="F:protein serine/threonine kinase activity"/>
    <property type="evidence" value="ECO:0007669"/>
    <property type="project" value="UniProtKB-KW"/>
</dbReference>
<dbReference type="EMBL" id="CAJFCJ010000007">
    <property type="protein sequence ID" value="CAD5117505.1"/>
    <property type="molecule type" value="Genomic_DNA"/>
</dbReference>
<gene>
    <name evidence="7" type="ORF">DGYR_LOCUS6025</name>
</gene>
<dbReference type="GO" id="GO:0005634">
    <property type="term" value="C:nucleus"/>
    <property type="evidence" value="ECO:0007669"/>
    <property type="project" value="TreeGrafter"/>
</dbReference>
<dbReference type="SUPFAM" id="SSF56112">
    <property type="entry name" value="Protein kinase-like (PK-like)"/>
    <property type="match status" value="1"/>
</dbReference>
<dbReference type="Pfam" id="PF00069">
    <property type="entry name" value="Pkinase"/>
    <property type="match status" value="1"/>
</dbReference>
<evidence type="ECO:0000256" key="3">
    <source>
        <dbReference type="ARBA" id="ARBA00022741"/>
    </source>
</evidence>
<dbReference type="GO" id="GO:0043065">
    <property type="term" value="P:positive regulation of apoptotic process"/>
    <property type="evidence" value="ECO:0007669"/>
    <property type="project" value="TreeGrafter"/>
</dbReference>
<reference evidence="7 8" key="1">
    <citation type="submission" date="2020-08" db="EMBL/GenBank/DDBJ databases">
        <authorList>
            <person name="Hejnol A."/>
        </authorList>
    </citation>
    <scope>NUCLEOTIDE SEQUENCE [LARGE SCALE GENOMIC DNA]</scope>
</reference>
<evidence type="ECO:0000256" key="4">
    <source>
        <dbReference type="ARBA" id="ARBA00022777"/>
    </source>
</evidence>
<dbReference type="AlphaFoldDB" id="A0A7I8VMJ3"/>
<accession>A0A7I8VMJ3</accession>
<keyword evidence="3" id="KW-0547">Nucleotide-binding</keyword>
<organism evidence="7 8">
    <name type="scientific">Dimorphilus gyrociliatus</name>
    <dbReference type="NCBI Taxonomy" id="2664684"/>
    <lineage>
        <taxon>Eukaryota</taxon>
        <taxon>Metazoa</taxon>
        <taxon>Spiralia</taxon>
        <taxon>Lophotrochozoa</taxon>
        <taxon>Annelida</taxon>
        <taxon>Polychaeta</taxon>
        <taxon>Polychaeta incertae sedis</taxon>
        <taxon>Dinophilidae</taxon>
        <taxon>Dimorphilus</taxon>
    </lineage>
</organism>